<feature type="chain" id="PRO_5015438528" description="Secreted protein" evidence="1">
    <location>
        <begin position="26"/>
        <end position="81"/>
    </location>
</feature>
<keyword evidence="3" id="KW-1185">Reference proteome</keyword>
<evidence type="ECO:0000313" key="2">
    <source>
        <dbReference type="EMBL" id="PTX14413.1"/>
    </source>
</evidence>
<evidence type="ECO:0000256" key="1">
    <source>
        <dbReference type="SAM" id="SignalP"/>
    </source>
</evidence>
<gene>
    <name evidence="2" type="ORF">C8N40_11178</name>
</gene>
<proteinExistence type="predicted"/>
<protein>
    <recommendedName>
        <fullName evidence="4">Secreted protein</fullName>
    </recommendedName>
</protein>
<dbReference type="RefSeq" id="WP_146173601.1">
    <property type="nucleotide sequence ID" value="NZ_QBKI01000011.1"/>
</dbReference>
<dbReference type="EMBL" id="QBKI01000011">
    <property type="protein sequence ID" value="PTX14413.1"/>
    <property type="molecule type" value="Genomic_DNA"/>
</dbReference>
<comment type="caution">
    <text evidence="2">The sequence shown here is derived from an EMBL/GenBank/DDBJ whole genome shotgun (WGS) entry which is preliminary data.</text>
</comment>
<dbReference type="AlphaFoldDB" id="A0A2T5YD40"/>
<evidence type="ECO:0008006" key="4">
    <source>
        <dbReference type="Google" id="ProtNLM"/>
    </source>
</evidence>
<sequence length="81" mass="9127">MNAQMTNAKLLFAALAVLLLGAVSCNPKMVQCPAYSHQPASKSLDRKVWGSDEAPREVRNKTAHYRYKGQRSQLADFFSRR</sequence>
<dbReference type="Proteomes" id="UP000244225">
    <property type="component" value="Unassembled WGS sequence"/>
</dbReference>
<keyword evidence="1" id="KW-0732">Signal</keyword>
<feature type="signal peptide" evidence="1">
    <location>
        <begin position="1"/>
        <end position="25"/>
    </location>
</feature>
<reference evidence="2 3" key="1">
    <citation type="submission" date="2018-04" db="EMBL/GenBank/DDBJ databases">
        <title>Genomic Encyclopedia of Archaeal and Bacterial Type Strains, Phase II (KMG-II): from individual species to whole genera.</title>
        <authorList>
            <person name="Goeker M."/>
        </authorList>
    </citation>
    <scope>NUCLEOTIDE SEQUENCE [LARGE SCALE GENOMIC DNA]</scope>
    <source>
        <strain evidence="2 3">DSM 100162</strain>
    </source>
</reference>
<organism evidence="2 3">
    <name type="scientific">Pontibacter mucosus</name>
    <dbReference type="NCBI Taxonomy" id="1649266"/>
    <lineage>
        <taxon>Bacteria</taxon>
        <taxon>Pseudomonadati</taxon>
        <taxon>Bacteroidota</taxon>
        <taxon>Cytophagia</taxon>
        <taxon>Cytophagales</taxon>
        <taxon>Hymenobacteraceae</taxon>
        <taxon>Pontibacter</taxon>
    </lineage>
</organism>
<name>A0A2T5YD40_9BACT</name>
<evidence type="ECO:0000313" key="3">
    <source>
        <dbReference type="Proteomes" id="UP000244225"/>
    </source>
</evidence>
<accession>A0A2T5YD40</accession>